<dbReference type="Proteomes" id="UP001583177">
    <property type="component" value="Unassembled WGS sequence"/>
</dbReference>
<evidence type="ECO:0000313" key="2">
    <source>
        <dbReference type="Proteomes" id="UP001583177"/>
    </source>
</evidence>
<accession>A0ABR3W3E9</accession>
<keyword evidence="2" id="KW-1185">Reference proteome</keyword>
<proteinExistence type="predicted"/>
<name>A0ABR3W3E9_9PEZI</name>
<sequence>MRHHNLGAVLHALPPAALPLLRRLTIFLTPVQCYYWFGRAPDWDHPEWALRDIVKSEPDWPGEEDDKSVGPVMLPARASYYRADLRAVLARLAAEAGPSRFDLELDLQAVHAFSGLFLGDNEPDEEDRFRWTYDLCIDVAEMVCAKLPGLRGVRFRLATYADLEQWLAREVLGERFLGSVEPPNGRRRPLAEKLPSYHRMN</sequence>
<protein>
    <submittedName>
        <fullName evidence="1">Uncharacterized protein</fullName>
    </submittedName>
</protein>
<comment type="caution">
    <text evidence="1">The sequence shown here is derived from an EMBL/GenBank/DDBJ whole genome shotgun (WGS) entry which is preliminary data.</text>
</comment>
<evidence type="ECO:0000313" key="1">
    <source>
        <dbReference type="EMBL" id="KAL1852339.1"/>
    </source>
</evidence>
<gene>
    <name evidence="1" type="ORF">Daus18300_012234</name>
</gene>
<reference evidence="1 2" key="1">
    <citation type="journal article" date="2024" name="IMA Fungus">
        <title>IMA Genome - F19 : A genome assembly and annotation guide to empower mycologists, including annotated draft genome sequences of Ceratocystis pirilliformis, Diaporthe australafricana, Fusarium ophioides, Paecilomyces lecythidis, and Sporothrix stenoceras.</title>
        <authorList>
            <person name="Aylward J."/>
            <person name="Wilson A.M."/>
            <person name="Visagie C.M."/>
            <person name="Spraker J."/>
            <person name="Barnes I."/>
            <person name="Buitendag C."/>
            <person name="Ceriani C."/>
            <person name="Del Mar Angel L."/>
            <person name="du Plessis D."/>
            <person name="Fuchs T."/>
            <person name="Gasser K."/>
            <person name="Kramer D."/>
            <person name="Li W."/>
            <person name="Munsamy K."/>
            <person name="Piso A."/>
            <person name="Price J.L."/>
            <person name="Sonnekus B."/>
            <person name="Thomas C."/>
            <person name="van der Nest A."/>
            <person name="van Dijk A."/>
            <person name="van Heerden A."/>
            <person name="van Vuuren N."/>
            <person name="Yilmaz N."/>
            <person name="Duong T.A."/>
            <person name="van der Merwe N.A."/>
            <person name="Wingfield M.J."/>
            <person name="Wingfield B.D."/>
        </authorList>
    </citation>
    <scope>NUCLEOTIDE SEQUENCE [LARGE SCALE GENOMIC DNA]</scope>
    <source>
        <strain evidence="1 2">CMW 18300</strain>
    </source>
</reference>
<organism evidence="1 2">
    <name type="scientific">Diaporthe australafricana</name>
    <dbReference type="NCBI Taxonomy" id="127596"/>
    <lineage>
        <taxon>Eukaryota</taxon>
        <taxon>Fungi</taxon>
        <taxon>Dikarya</taxon>
        <taxon>Ascomycota</taxon>
        <taxon>Pezizomycotina</taxon>
        <taxon>Sordariomycetes</taxon>
        <taxon>Sordariomycetidae</taxon>
        <taxon>Diaporthales</taxon>
        <taxon>Diaporthaceae</taxon>
        <taxon>Diaporthe</taxon>
    </lineage>
</organism>
<dbReference type="EMBL" id="JAWRVE010000162">
    <property type="protein sequence ID" value="KAL1852339.1"/>
    <property type="molecule type" value="Genomic_DNA"/>
</dbReference>